<dbReference type="PANTHER" id="PTHR30081:SF8">
    <property type="entry name" value="PROTEIN TRANSLOCASE SUBUNIT SECF"/>
    <property type="match status" value="1"/>
</dbReference>
<evidence type="ECO:0000256" key="2">
    <source>
        <dbReference type="ARBA" id="ARBA00022448"/>
    </source>
</evidence>
<dbReference type="RefSeq" id="WP_131311122.1">
    <property type="nucleotide sequence ID" value="NZ_SJFN01000035.1"/>
</dbReference>
<dbReference type="PRINTS" id="PR01755">
    <property type="entry name" value="SECFTRNLCASE"/>
</dbReference>
<comment type="subcellular location">
    <subcellularLocation>
        <location evidence="1 9">Cell membrane</location>
        <topology evidence="1 9">Multi-pass membrane protein</topology>
    </subcellularLocation>
</comment>
<dbReference type="Pfam" id="PF07549">
    <property type="entry name" value="Sec_GG"/>
    <property type="match status" value="1"/>
</dbReference>
<evidence type="ECO:0000313" key="13">
    <source>
        <dbReference type="Proteomes" id="UP000292781"/>
    </source>
</evidence>
<keyword evidence="3 9" id="KW-1003">Cell membrane</keyword>
<evidence type="ECO:0000259" key="11">
    <source>
        <dbReference type="Pfam" id="PF02355"/>
    </source>
</evidence>
<keyword evidence="5 9" id="KW-0653">Protein transport</keyword>
<reference evidence="12 13" key="1">
    <citation type="submission" date="2019-02" db="EMBL/GenBank/DDBJ databases">
        <title>Siculibacillus lacustris gen. nov., sp. nov., a new rosette-forming bacterium isolated from a freshwater crater lake (Lake St. Ana, Romania).</title>
        <authorList>
            <person name="Felfoldi T."/>
            <person name="Marton Z."/>
            <person name="Szabo A."/>
            <person name="Mentes A."/>
            <person name="Boka K."/>
            <person name="Marialigeti K."/>
            <person name="Mathe I."/>
            <person name="Koncz M."/>
            <person name="Schumann P."/>
            <person name="Toth E."/>
        </authorList>
    </citation>
    <scope>NUCLEOTIDE SEQUENCE [LARGE SCALE GENOMIC DNA]</scope>
    <source>
        <strain evidence="12 13">SA-279</strain>
    </source>
</reference>
<dbReference type="GO" id="GO:0043952">
    <property type="term" value="P:protein transport by the Sec complex"/>
    <property type="evidence" value="ECO:0007669"/>
    <property type="project" value="UniProtKB-UniRule"/>
</dbReference>
<dbReference type="GO" id="GO:0065002">
    <property type="term" value="P:intracellular protein transmembrane transport"/>
    <property type="evidence" value="ECO:0007669"/>
    <property type="project" value="UniProtKB-UniRule"/>
</dbReference>
<evidence type="ECO:0000256" key="3">
    <source>
        <dbReference type="ARBA" id="ARBA00022475"/>
    </source>
</evidence>
<dbReference type="InterPro" id="IPR055344">
    <property type="entry name" value="SecD_SecF_C_bact"/>
</dbReference>
<feature type="compositionally biased region" description="Basic and acidic residues" evidence="10">
    <location>
        <begin position="303"/>
        <end position="313"/>
    </location>
</feature>
<evidence type="ECO:0000256" key="9">
    <source>
        <dbReference type="HAMAP-Rule" id="MF_01464"/>
    </source>
</evidence>
<dbReference type="HAMAP" id="MF_01464_B">
    <property type="entry name" value="SecF_B"/>
    <property type="match status" value="1"/>
</dbReference>
<gene>
    <name evidence="9 12" type="primary">secF</name>
    <name evidence="12" type="ORF">EYW49_18535</name>
</gene>
<dbReference type="InterPro" id="IPR022645">
    <property type="entry name" value="SecD/SecF_bac"/>
</dbReference>
<feature type="transmembrane region" description="Helical" evidence="9">
    <location>
        <begin position="243"/>
        <end position="261"/>
    </location>
</feature>
<evidence type="ECO:0000256" key="1">
    <source>
        <dbReference type="ARBA" id="ARBA00004651"/>
    </source>
</evidence>
<dbReference type="OrthoDB" id="9774769at2"/>
<proteinExistence type="inferred from homology"/>
<comment type="subunit">
    <text evidence="9">Forms a complex with SecD. Part of the essential Sec protein translocation apparatus which comprises SecA, SecYEG and auxiliary proteins SecDF-YajC and YidC.</text>
</comment>
<feature type="transmembrane region" description="Helical" evidence="9">
    <location>
        <begin position="267"/>
        <end position="293"/>
    </location>
</feature>
<dbReference type="Pfam" id="PF02355">
    <property type="entry name" value="SecD_SecF_C"/>
    <property type="match status" value="1"/>
</dbReference>
<evidence type="ECO:0000256" key="7">
    <source>
        <dbReference type="ARBA" id="ARBA00023010"/>
    </source>
</evidence>
<sequence>MRLIKLIPEDTKIPFMGARLVTFPISMVLVATSLILMAVFGLNYGIDFAGGTVVEVRSHVSPADLHDIRSRLSAIGLGEMQVQGFGTPDDVLIRFGEQPGGELAQQAAVAKVKATLGEAFDYRRVEVVGPRVSADLRRDGAIAVVVALALVLVYLWFRFEWQFAVGAVLTTIHDIVLTLGLLSATQISFDLTAIAAILTIVGYSLNDTVVIYDRIRENLRKYKKMPLPELIDGAINQTLTRTIRTSTTTFLAVSALLIFGGEALRGFNFTMLCGIVIGTYSSIIISAPLLIFLRLRTGGGAPGEDKGDAEKTGPAKPGAPRKPAGASA</sequence>
<feature type="compositionally biased region" description="Low complexity" evidence="10">
    <location>
        <begin position="314"/>
        <end position="328"/>
    </location>
</feature>
<dbReference type="EMBL" id="SJFN01000035">
    <property type="protein sequence ID" value="TBW34283.1"/>
    <property type="molecule type" value="Genomic_DNA"/>
</dbReference>
<dbReference type="Gene3D" id="1.20.1640.10">
    <property type="entry name" value="Multidrug efflux transporter AcrB transmembrane domain"/>
    <property type="match status" value="1"/>
</dbReference>
<keyword evidence="6 9" id="KW-1133">Transmembrane helix</keyword>
<comment type="similarity">
    <text evidence="9">Belongs to the SecD/SecF family. SecF subfamily.</text>
</comment>
<dbReference type="GO" id="GO:0015450">
    <property type="term" value="F:protein-transporting ATPase activity"/>
    <property type="evidence" value="ECO:0007669"/>
    <property type="project" value="InterPro"/>
</dbReference>
<dbReference type="SUPFAM" id="SSF82866">
    <property type="entry name" value="Multidrug efflux transporter AcrB transmembrane domain"/>
    <property type="match status" value="1"/>
</dbReference>
<dbReference type="Proteomes" id="UP000292781">
    <property type="component" value="Unassembled WGS sequence"/>
</dbReference>
<evidence type="ECO:0000256" key="8">
    <source>
        <dbReference type="ARBA" id="ARBA00023136"/>
    </source>
</evidence>
<protein>
    <recommendedName>
        <fullName evidence="9">Protein-export membrane protein SecF</fullName>
    </recommendedName>
</protein>
<keyword evidence="2 9" id="KW-0813">Transport</keyword>
<evidence type="ECO:0000256" key="4">
    <source>
        <dbReference type="ARBA" id="ARBA00022692"/>
    </source>
</evidence>
<feature type="transmembrane region" description="Helical" evidence="9">
    <location>
        <begin position="20"/>
        <end position="42"/>
    </location>
</feature>
<keyword evidence="7 9" id="KW-0811">Translocation</keyword>
<keyword evidence="13" id="KW-1185">Reference proteome</keyword>
<organism evidence="12 13">
    <name type="scientific">Siculibacillus lacustris</name>
    <dbReference type="NCBI Taxonomy" id="1549641"/>
    <lineage>
        <taxon>Bacteria</taxon>
        <taxon>Pseudomonadati</taxon>
        <taxon>Pseudomonadota</taxon>
        <taxon>Alphaproteobacteria</taxon>
        <taxon>Hyphomicrobiales</taxon>
        <taxon>Ancalomicrobiaceae</taxon>
        <taxon>Siculibacillus</taxon>
    </lineage>
</organism>
<dbReference type="AlphaFoldDB" id="A0A4V2KST1"/>
<accession>A0A4V2KST1</accession>
<dbReference type="InterPro" id="IPR005665">
    <property type="entry name" value="SecF_bac"/>
</dbReference>
<name>A0A4V2KST1_9HYPH</name>
<dbReference type="GO" id="GO:0005886">
    <property type="term" value="C:plasma membrane"/>
    <property type="evidence" value="ECO:0007669"/>
    <property type="project" value="UniProtKB-SubCell"/>
</dbReference>
<dbReference type="NCBIfam" id="TIGR00966">
    <property type="entry name" value="transloc_SecF"/>
    <property type="match status" value="1"/>
</dbReference>
<dbReference type="PANTHER" id="PTHR30081">
    <property type="entry name" value="PROTEIN-EXPORT MEMBRANE PROTEIN SEC"/>
    <property type="match status" value="1"/>
</dbReference>
<feature type="transmembrane region" description="Helical" evidence="9">
    <location>
        <begin position="140"/>
        <end position="157"/>
    </location>
</feature>
<feature type="region of interest" description="Disordered" evidence="10">
    <location>
        <begin position="301"/>
        <end position="328"/>
    </location>
</feature>
<dbReference type="GO" id="GO:0006605">
    <property type="term" value="P:protein targeting"/>
    <property type="evidence" value="ECO:0007669"/>
    <property type="project" value="UniProtKB-UniRule"/>
</dbReference>
<evidence type="ECO:0000256" key="5">
    <source>
        <dbReference type="ARBA" id="ARBA00022927"/>
    </source>
</evidence>
<evidence type="ECO:0000256" key="6">
    <source>
        <dbReference type="ARBA" id="ARBA00022989"/>
    </source>
</evidence>
<feature type="domain" description="Protein export membrane protein SecD/SecF C-terminal" evidence="11">
    <location>
        <begin position="112"/>
        <end position="294"/>
    </location>
</feature>
<dbReference type="InterPro" id="IPR022813">
    <property type="entry name" value="SecD/SecF_arch_bac"/>
</dbReference>
<keyword evidence="4 9" id="KW-0812">Transmembrane</keyword>
<keyword evidence="8 9" id="KW-0472">Membrane</keyword>
<comment type="caution">
    <text evidence="12">The sequence shown here is derived from an EMBL/GenBank/DDBJ whole genome shotgun (WGS) entry which is preliminary data.</text>
</comment>
<feature type="transmembrane region" description="Helical" evidence="9">
    <location>
        <begin position="164"/>
        <end position="187"/>
    </location>
</feature>
<evidence type="ECO:0000313" key="12">
    <source>
        <dbReference type="EMBL" id="TBW34283.1"/>
    </source>
</evidence>
<comment type="function">
    <text evidence="9">Part of the Sec protein translocase complex. Interacts with the SecYEG preprotein conducting channel. SecDF uses the proton motive force (PMF) to complete protein translocation after the ATP-dependent function of SecA.</text>
</comment>
<feature type="transmembrane region" description="Helical" evidence="9">
    <location>
        <begin position="193"/>
        <end position="215"/>
    </location>
</feature>
<evidence type="ECO:0000256" key="10">
    <source>
        <dbReference type="SAM" id="MobiDB-lite"/>
    </source>
</evidence>
<dbReference type="NCBIfam" id="TIGR00916">
    <property type="entry name" value="2A0604s01"/>
    <property type="match status" value="1"/>
</dbReference>
<dbReference type="InterPro" id="IPR048634">
    <property type="entry name" value="SecD_SecF_C"/>
</dbReference>
<dbReference type="InterPro" id="IPR022646">
    <property type="entry name" value="SecD/SecF_CS"/>
</dbReference>